<proteinExistence type="predicted"/>
<sequence>MPHLFSIKHIKSTFFLSPAPQNTSFVASEPPNTQDNLQEVLKKLEANLAKSIQLEKQAHDEGKRKE</sequence>
<protein>
    <submittedName>
        <fullName evidence="2">Uncharacterized protein</fullName>
    </submittedName>
</protein>
<feature type="coiled-coil region" evidence="1">
    <location>
        <begin position="34"/>
        <end position="61"/>
    </location>
</feature>
<organism evidence="2 3">
    <name type="scientific">Psilocybe cyanescens</name>
    <dbReference type="NCBI Taxonomy" id="93625"/>
    <lineage>
        <taxon>Eukaryota</taxon>
        <taxon>Fungi</taxon>
        <taxon>Dikarya</taxon>
        <taxon>Basidiomycota</taxon>
        <taxon>Agaricomycotina</taxon>
        <taxon>Agaricomycetes</taxon>
        <taxon>Agaricomycetidae</taxon>
        <taxon>Agaricales</taxon>
        <taxon>Agaricineae</taxon>
        <taxon>Strophariaceae</taxon>
        <taxon>Psilocybe</taxon>
    </lineage>
</organism>
<dbReference type="Proteomes" id="UP000283269">
    <property type="component" value="Unassembled WGS sequence"/>
</dbReference>
<keyword evidence="1" id="KW-0175">Coiled coil</keyword>
<dbReference type="AlphaFoldDB" id="A0A409XWF7"/>
<keyword evidence="3" id="KW-1185">Reference proteome</keyword>
<comment type="caution">
    <text evidence="2">The sequence shown here is derived from an EMBL/GenBank/DDBJ whole genome shotgun (WGS) entry which is preliminary data.</text>
</comment>
<name>A0A409XWF7_PSICY</name>
<accession>A0A409XWF7</accession>
<reference evidence="2 3" key="1">
    <citation type="journal article" date="2018" name="Evol. Lett.">
        <title>Horizontal gene cluster transfer increased hallucinogenic mushroom diversity.</title>
        <authorList>
            <person name="Reynolds H.T."/>
            <person name="Vijayakumar V."/>
            <person name="Gluck-Thaler E."/>
            <person name="Korotkin H.B."/>
            <person name="Matheny P.B."/>
            <person name="Slot J.C."/>
        </authorList>
    </citation>
    <scope>NUCLEOTIDE SEQUENCE [LARGE SCALE GENOMIC DNA]</scope>
    <source>
        <strain evidence="2 3">2631</strain>
    </source>
</reference>
<evidence type="ECO:0000313" key="2">
    <source>
        <dbReference type="EMBL" id="PPQ95071.1"/>
    </source>
</evidence>
<evidence type="ECO:0000313" key="3">
    <source>
        <dbReference type="Proteomes" id="UP000283269"/>
    </source>
</evidence>
<dbReference type="InParanoid" id="A0A409XWF7"/>
<gene>
    <name evidence="2" type="ORF">CVT25_002464</name>
</gene>
<dbReference type="EMBL" id="NHYD01000126">
    <property type="protein sequence ID" value="PPQ95071.1"/>
    <property type="molecule type" value="Genomic_DNA"/>
</dbReference>
<evidence type="ECO:0000256" key="1">
    <source>
        <dbReference type="SAM" id="Coils"/>
    </source>
</evidence>